<dbReference type="Proteomes" id="UP001232063">
    <property type="component" value="Unassembled WGS sequence"/>
</dbReference>
<sequence length="57" mass="6887">MGRCLTIVKQAHIQNMSMAFLLISLHLLDQALGIPEHNIEWRDPFGYERYFRQNWKR</sequence>
<accession>A0AAE3UJN1</accession>
<name>A0AAE3UJN1_9BACT</name>
<comment type="caution">
    <text evidence="1">The sequence shown here is derived from an EMBL/GenBank/DDBJ whole genome shotgun (WGS) entry which is preliminary data.</text>
</comment>
<organism evidence="1 2">
    <name type="scientific">Xanthocytophaga agilis</name>
    <dbReference type="NCBI Taxonomy" id="3048010"/>
    <lineage>
        <taxon>Bacteria</taxon>
        <taxon>Pseudomonadati</taxon>
        <taxon>Bacteroidota</taxon>
        <taxon>Cytophagia</taxon>
        <taxon>Cytophagales</taxon>
        <taxon>Rhodocytophagaceae</taxon>
        <taxon>Xanthocytophaga</taxon>
    </lineage>
</organism>
<evidence type="ECO:0000313" key="1">
    <source>
        <dbReference type="EMBL" id="MDJ1505428.1"/>
    </source>
</evidence>
<proteinExistence type="predicted"/>
<dbReference type="EMBL" id="JASJOU010000016">
    <property type="protein sequence ID" value="MDJ1505428.1"/>
    <property type="molecule type" value="Genomic_DNA"/>
</dbReference>
<protein>
    <submittedName>
        <fullName evidence="1">Uncharacterized protein</fullName>
    </submittedName>
</protein>
<keyword evidence="2" id="KW-1185">Reference proteome</keyword>
<evidence type="ECO:0000313" key="2">
    <source>
        <dbReference type="Proteomes" id="UP001232063"/>
    </source>
</evidence>
<dbReference type="RefSeq" id="WP_314517462.1">
    <property type="nucleotide sequence ID" value="NZ_JASJOU010000016.1"/>
</dbReference>
<dbReference type="AlphaFoldDB" id="A0AAE3UJN1"/>
<reference evidence="1" key="1">
    <citation type="submission" date="2023-05" db="EMBL/GenBank/DDBJ databases">
        <authorList>
            <person name="Zhang X."/>
        </authorList>
    </citation>
    <scope>NUCLEOTIDE SEQUENCE</scope>
    <source>
        <strain evidence="1">BD1B2-1</strain>
    </source>
</reference>
<gene>
    <name evidence="1" type="ORF">QNI22_32530</name>
</gene>